<dbReference type="OrthoDB" id="564699at2"/>
<proteinExistence type="predicted"/>
<dbReference type="AlphaFoldDB" id="A0A1H8AW76"/>
<dbReference type="RefSeq" id="WP_093664439.1">
    <property type="nucleotide sequence ID" value="NZ_FOCF01000002.1"/>
</dbReference>
<evidence type="ECO:0008006" key="3">
    <source>
        <dbReference type="Google" id="ProtNLM"/>
    </source>
</evidence>
<sequence length="166" mass="17892">MNDTTARFSMSMLQAGQAQKELTHNEALAVIDTVLHAKVVSDSVTNPPSDPEAGQCWIVPAIATGVWQTRGNMIASWTQGGWHYVAPVEGMLVWNQAVALHSRWHDGRWITGELAGKQLLIGGRQVVGERRSVINPPRSGSVVDVEARVTIEAILEALVGHGLIAA</sequence>
<organism evidence="1 2">
    <name type="scientific">Sphingomonas gellani</name>
    <dbReference type="NCBI Taxonomy" id="1166340"/>
    <lineage>
        <taxon>Bacteria</taxon>
        <taxon>Pseudomonadati</taxon>
        <taxon>Pseudomonadota</taxon>
        <taxon>Alphaproteobacteria</taxon>
        <taxon>Sphingomonadales</taxon>
        <taxon>Sphingomonadaceae</taxon>
        <taxon>Sphingomonas</taxon>
    </lineage>
</organism>
<gene>
    <name evidence="1" type="ORF">SAMN05192583_1081</name>
</gene>
<dbReference type="Proteomes" id="UP000199206">
    <property type="component" value="Unassembled WGS sequence"/>
</dbReference>
<protein>
    <recommendedName>
        <fullName evidence="3">DUF2793 domain-containing protein</fullName>
    </recommendedName>
</protein>
<evidence type="ECO:0000313" key="1">
    <source>
        <dbReference type="EMBL" id="SEM74716.1"/>
    </source>
</evidence>
<dbReference type="EMBL" id="FOCF01000002">
    <property type="protein sequence ID" value="SEM74716.1"/>
    <property type="molecule type" value="Genomic_DNA"/>
</dbReference>
<accession>A0A1H8AW76</accession>
<dbReference type="Pfam" id="PF10983">
    <property type="entry name" value="DUF2793"/>
    <property type="match status" value="1"/>
</dbReference>
<reference evidence="2" key="1">
    <citation type="submission" date="2016-10" db="EMBL/GenBank/DDBJ databases">
        <authorList>
            <person name="Varghese N."/>
            <person name="Submissions S."/>
        </authorList>
    </citation>
    <scope>NUCLEOTIDE SEQUENCE [LARGE SCALE GENOMIC DNA]</scope>
    <source>
        <strain evidence="2">S6-262</strain>
    </source>
</reference>
<evidence type="ECO:0000313" key="2">
    <source>
        <dbReference type="Proteomes" id="UP000199206"/>
    </source>
</evidence>
<name>A0A1H8AW76_9SPHN</name>
<dbReference type="InterPro" id="IPR021251">
    <property type="entry name" value="DUF2793"/>
</dbReference>
<keyword evidence="2" id="KW-1185">Reference proteome</keyword>
<dbReference type="STRING" id="1166340.SAMN05192583_1081"/>